<dbReference type="PANTHER" id="PTHR15398:SF4">
    <property type="entry name" value="BROMODOMAIN-CONTAINING PROTEIN 8 ISOFORM X1"/>
    <property type="match status" value="1"/>
</dbReference>
<feature type="compositionally biased region" description="Basic and acidic residues" evidence="3">
    <location>
        <begin position="836"/>
        <end position="845"/>
    </location>
</feature>
<dbReference type="Pfam" id="PF00439">
    <property type="entry name" value="Bromodomain"/>
    <property type="match status" value="1"/>
</dbReference>
<keyword evidence="1 2" id="KW-0103">Bromodomain</keyword>
<feature type="region of interest" description="Disordered" evidence="3">
    <location>
        <begin position="454"/>
        <end position="477"/>
    </location>
</feature>
<feature type="region of interest" description="Disordered" evidence="3">
    <location>
        <begin position="836"/>
        <end position="868"/>
    </location>
</feature>
<comment type="caution">
    <text evidence="5">The sequence shown here is derived from an EMBL/GenBank/DDBJ whole genome shotgun (WGS) entry which is preliminary data.</text>
</comment>
<feature type="region of interest" description="Disordered" evidence="3">
    <location>
        <begin position="84"/>
        <end position="106"/>
    </location>
</feature>
<dbReference type="AlphaFoldDB" id="A0AAN7YG25"/>
<feature type="compositionally biased region" description="Low complexity" evidence="3">
    <location>
        <begin position="597"/>
        <end position="618"/>
    </location>
</feature>
<dbReference type="PROSITE" id="PS50014">
    <property type="entry name" value="BROMODOMAIN_2"/>
    <property type="match status" value="1"/>
</dbReference>
<feature type="compositionally biased region" description="Pro residues" evidence="3">
    <location>
        <begin position="328"/>
        <end position="343"/>
    </location>
</feature>
<dbReference type="CDD" id="cd04369">
    <property type="entry name" value="Bromodomain"/>
    <property type="match status" value="1"/>
</dbReference>
<dbReference type="EMBL" id="JAVRRL010000033">
    <property type="protein sequence ID" value="KAK5112114.1"/>
    <property type="molecule type" value="Genomic_DNA"/>
</dbReference>
<dbReference type="GO" id="GO:0006325">
    <property type="term" value="P:chromatin organization"/>
    <property type="evidence" value="ECO:0007669"/>
    <property type="project" value="UniProtKB-ARBA"/>
</dbReference>
<feature type="compositionally biased region" description="Pro residues" evidence="3">
    <location>
        <begin position="417"/>
        <end position="426"/>
    </location>
</feature>
<feature type="region of interest" description="Disordered" evidence="3">
    <location>
        <begin position="155"/>
        <end position="181"/>
    </location>
</feature>
<evidence type="ECO:0000256" key="3">
    <source>
        <dbReference type="SAM" id="MobiDB-lite"/>
    </source>
</evidence>
<evidence type="ECO:0000313" key="6">
    <source>
        <dbReference type="Proteomes" id="UP001310890"/>
    </source>
</evidence>
<feature type="compositionally biased region" description="Low complexity" evidence="3">
    <location>
        <begin position="454"/>
        <end position="466"/>
    </location>
</feature>
<dbReference type="PANTHER" id="PTHR15398">
    <property type="entry name" value="BROMODOMAIN-CONTAINING PROTEIN 8"/>
    <property type="match status" value="1"/>
</dbReference>
<name>A0AAN7YG25_9PEZI</name>
<dbReference type="Proteomes" id="UP001310890">
    <property type="component" value="Unassembled WGS sequence"/>
</dbReference>
<feature type="compositionally biased region" description="Polar residues" evidence="3">
    <location>
        <begin position="165"/>
        <end position="179"/>
    </location>
</feature>
<feature type="compositionally biased region" description="Polar residues" evidence="3">
    <location>
        <begin position="659"/>
        <end position="668"/>
    </location>
</feature>
<dbReference type="Gene3D" id="1.20.920.10">
    <property type="entry name" value="Bromodomain-like"/>
    <property type="match status" value="1"/>
</dbReference>
<evidence type="ECO:0000259" key="4">
    <source>
        <dbReference type="PROSITE" id="PS50014"/>
    </source>
</evidence>
<gene>
    <name evidence="5" type="ORF">LTR62_004457</name>
</gene>
<feature type="compositionally biased region" description="Low complexity" evidence="3">
    <location>
        <begin position="281"/>
        <end position="295"/>
    </location>
</feature>
<dbReference type="InterPro" id="IPR036427">
    <property type="entry name" value="Bromodomain-like_sf"/>
</dbReference>
<proteinExistence type="predicted"/>
<feature type="domain" description="Bromo" evidence="4">
    <location>
        <begin position="716"/>
        <end position="818"/>
    </location>
</feature>
<sequence length="868" mass="95261">MSSLSATAYTPLESLLLFQALRHEATTNNNDANFSFTRISEQLRNVSAVRNDPAYDSGRLSPDALRDLYLWLLKEEVKLDLQAKVDGHATPNGSASPGSKKRKISSPTLPTVLEATKHVHLIPQMLTRLYATYREKSVRETRDHERRYDALSRDVEDGHAGNTDGVLQSTGTKVQSPSTAGDVHTAFTSHKVDAIQSASRDQVVPLSSLTQTEAQVEPPLKRYSQARIDAVINHDPEPPQASSIHRRTSSNTALPPLSEMAPQSPHFGIPPKMPAPSPNVPLHLQQQPQYPHAPHSMPHSPYQPVHAHPVASPQMHNTMSRPSSSPRPILPPPPGMKLPPPSPVQMTGSPNMRGSPVQQHYYTPQHPSSLGPLPSNDRAQHAYPPQQLPPPQGYYQQPQQPAYVDRRTSYPIHQTPQPMPRYPQPPTQHGGYQLQPWPIDNGQHARQAQIQPYYQSHQATSQAQQTPSNRPPSYAQVHPAVPATAPRLSNPPHTRLLSDIVSALATPPRATRKPIWKSERRPLPINVPSEPVPPAIEPLSPVLQRTVPRSKVEQAADTVRQMALPTSKGRRTRDPSPHSVASPTAAEDIIRTRTRSHTVSTTAGVNSQSDDTSTTTRSNVKVEPSTPAETVEGSQERMDPPLSNTPATAGRIIRKRRGTLQSPAQAQPASKRDKRQHSPTNQDDAANVGPLPARSTTISAARNLGRTTGILLEEIAGHKFANYFKTAVTAKQANGYYEIVKRPQNLKSIKAAISAGGKAITAVLAASDDEETSTTVELERSTDLMPPKAIVNSAQLEKEINRMFANAVMFNPGEDGLVSDTRAMFADMEKVVGEWRAQHEDRGEEREEGEEEGGVGLEDERKGKRRKV</sequence>
<feature type="region of interest" description="Disordered" evidence="3">
    <location>
        <begin position="552"/>
        <end position="694"/>
    </location>
</feature>
<evidence type="ECO:0000256" key="2">
    <source>
        <dbReference type="PROSITE-ProRule" id="PRU00035"/>
    </source>
</evidence>
<evidence type="ECO:0000313" key="5">
    <source>
        <dbReference type="EMBL" id="KAK5112114.1"/>
    </source>
</evidence>
<feature type="region of interest" description="Disordered" evidence="3">
    <location>
        <begin position="233"/>
        <end position="432"/>
    </location>
</feature>
<organism evidence="5 6">
    <name type="scientific">Meristemomyces frigidus</name>
    <dbReference type="NCBI Taxonomy" id="1508187"/>
    <lineage>
        <taxon>Eukaryota</taxon>
        <taxon>Fungi</taxon>
        <taxon>Dikarya</taxon>
        <taxon>Ascomycota</taxon>
        <taxon>Pezizomycotina</taxon>
        <taxon>Dothideomycetes</taxon>
        <taxon>Dothideomycetidae</taxon>
        <taxon>Mycosphaerellales</taxon>
        <taxon>Teratosphaeriaceae</taxon>
        <taxon>Meristemomyces</taxon>
    </lineage>
</organism>
<evidence type="ECO:0000256" key="1">
    <source>
        <dbReference type="ARBA" id="ARBA00023117"/>
    </source>
</evidence>
<dbReference type="GO" id="GO:0035267">
    <property type="term" value="C:NuA4 histone acetyltransferase complex"/>
    <property type="evidence" value="ECO:0007669"/>
    <property type="project" value="TreeGrafter"/>
</dbReference>
<feature type="compositionally biased region" description="Polar residues" evidence="3">
    <location>
        <begin position="344"/>
        <end position="368"/>
    </location>
</feature>
<accession>A0AAN7YG25</accession>
<dbReference type="InterPro" id="IPR001487">
    <property type="entry name" value="Bromodomain"/>
</dbReference>
<dbReference type="SUPFAM" id="SSF47370">
    <property type="entry name" value="Bromodomain"/>
    <property type="match status" value="1"/>
</dbReference>
<protein>
    <recommendedName>
        <fullName evidence="4">Bromo domain-containing protein</fullName>
    </recommendedName>
</protein>
<reference evidence="5" key="1">
    <citation type="submission" date="2023-08" db="EMBL/GenBank/DDBJ databases">
        <title>Black Yeasts Isolated from many extreme environments.</title>
        <authorList>
            <person name="Coleine C."/>
            <person name="Stajich J.E."/>
            <person name="Selbmann L."/>
        </authorList>
    </citation>
    <scope>NUCLEOTIDE SEQUENCE</scope>
    <source>
        <strain evidence="5">CCFEE 5401</strain>
    </source>
</reference>